<evidence type="ECO:0000259" key="1">
    <source>
        <dbReference type="Pfam" id="PF01553"/>
    </source>
</evidence>
<dbReference type="OrthoDB" id="44277at2759"/>
<evidence type="ECO:0000313" key="3">
    <source>
        <dbReference type="Proteomes" id="UP000494165"/>
    </source>
</evidence>
<dbReference type="CDD" id="cd07987">
    <property type="entry name" value="LPLAT_MGAT-like"/>
    <property type="match status" value="1"/>
</dbReference>
<dbReference type="EMBL" id="CADEPI010000023">
    <property type="protein sequence ID" value="CAB3365967.1"/>
    <property type="molecule type" value="Genomic_DNA"/>
</dbReference>
<proteinExistence type="predicted"/>
<organism evidence="2 3">
    <name type="scientific">Cloeon dipterum</name>
    <dbReference type="NCBI Taxonomy" id="197152"/>
    <lineage>
        <taxon>Eukaryota</taxon>
        <taxon>Metazoa</taxon>
        <taxon>Ecdysozoa</taxon>
        <taxon>Arthropoda</taxon>
        <taxon>Hexapoda</taxon>
        <taxon>Insecta</taxon>
        <taxon>Pterygota</taxon>
        <taxon>Palaeoptera</taxon>
        <taxon>Ephemeroptera</taxon>
        <taxon>Pisciforma</taxon>
        <taxon>Baetidae</taxon>
        <taxon>Cloeon</taxon>
    </lineage>
</organism>
<keyword evidence="3" id="KW-1185">Reference proteome</keyword>
<protein>
    <recommendedName>
        <fullName evidence="1">Phospholipid/glycerol acyltransferase domain-containing protein</fullName>
    </recommendedName>
</protein>
<feature type="domain" description="Phospholipid/glycerol acyltransferase" evidence="1">
    <location>
        <begin position="55"/>
        <end position="179"/>
    </location>
</feature>
<gene>
    <name evidence="2" type="ORF">CLODIP_2_CD16166</name>
</gene>
<sequence length="278" mass="32167">MTIGVLFYITSLILYIYKLHRQRLRAAYERDFWDGARYTIAAIWDAHGWLWHGYEIEGLENLPVDSPALIVYYHGAIPIDIYYFVAKTLILKNRLIHTVADNFLFNIPGWPIIAEALKVIPGTVQTCTSILRENNMLAIAPGGVYEAQFGDAFYHVLWRKRLGFAKVALEAKVPIIPIFTQNLREAFRSVSWGRKYWLKIYQWCKLPIVPIYGGFPVKLKTVVGKPIEYDQTLSPEELRNKVASAIEDLIKKHQQVPGSILRALIQRFWNFDNRAKNE</sequence>
<evidence type="ECO:0000313" key="2">
    <source>
        <dbReference type="EMBL" id="CAB3365967.1"/>
    </source>
</evidence>
<dbReference type="InterPro" id="IPR002123">
    <property type="entry name" value="Plipid/glycerol_acylTrfase"/>
</dbReference>
<accession>A0A8S1C9G5</accession>
<reference evidence="2 3" key="1">
    <citation type="submission" date="2020-04" db="EMBL/GenBank/DDBJ databases">
        <authorList>
            <person name="Alioto T."/>
            <person name="Alioto T."/>
            <person name="Gomez Garrido J."/>
        </authorList>
    </citation>
    <scope>NUCLEOTIDE SEQUENCE [LARGE SCALE GENOMIC DNA]</scope>
</reference>
<dbReference type="Proteomes" id="UP000494165">
    <property type="component" value="Unassembled WGS sequence"/>
</dbReference>
<dbReference type="AlphaFoldDB" id="A0A8S1C9G5"/>
<name>A0A8S1C9G5_9INSE</name>
<dbReference type="GO" id="GO:0016746">
    <property type="term" value="F:acyltransferase activity"/>
    <property type="evidence" value="ECO:0007669"/>
    <property type="project" value="InterPro"/>
</dbReference>
<dbReference type="PANTHER" id="PTHR22753:SF14">
    <property type="entry name" value="MONOACYLGLYCEROL_DIACYLGLYCEROL O-ACYLTRANSFERASE"/>
    <property type="match status" value="1"/>
</dbReference>
<comment type="caution">
    <text evidence="2">The sequence shown here is derived from an EMBL/GenBank/DDBJ whole genome shotgun (WGS) entry which is preliminary data.</text>
</comment>
<dbReference type="PANTHER" id="PTHR22753">
    <property type="entry name" value="TRANSMEMBRANE PROTEIN 68"/>
    <property type="match status" value="1"/>
</dbReference>
<dbReference type="Pfam" id="PF01553">
    <property type="entry name" value="Acyltransferase"/>
    <property type="match status" value="1"/>
</dbReference>
<dbReference type="GO" id="GO:0016020">
    <property type="term" value="C:membrane"/>
    <property type="evidence" value="ECO:0007669"/>
    <property type="project" value="TreeGrafter"/>
</dbReference>